<accession>X6LQ32</accession>
<dbReference type="InterPro" id="IPR019734">
    <property type="entry name" value="TPR_rpt"/>
</dbReference>
<dbReference type="AlphaFoldDB" id="X6LQ32"/>
<evidence type="ECO:0000313" key="2">
    <source>
        <dbReference type="EMBL" id="ETO03998.1"/>
    </source>
</evidence>
<dbReference type="SMART" id="SM00028">
    <property type="entry name" value="TPR"/>
    <property type="match status" value="2"/>
</dbReference>
<dbReference type="PANTHER" id="PTHR46512:SF10">
    <property type="entry name" value="FK506-BINDING PROTEIN-LIKE"/>
    <property type="match status" value="1"/>
</dbReference>
<proteinExistence type="predicted"/>
<dbReference type="Gene3D" id="1.25.40.10">
    <property type="entry name" value="Tetratricopeptide repeat domain"/>
    <property type="match status" value="1"/>
</dbReference>
<dbReference type="SUPFAM" id="SSF48452">
    <property type="entry name" value="TPR-like"/>
    <property type="match status" value="1"/>
</dbReference>
<gene>
    <name evidence="2" type="ORF">RFI_33404</name>
</gene>
<feature type="non-terminal residue" evidence="2">
    <location>
        <position position="1"/>
    </location>
</feature>
<evidence type="ECO:0000256" key="1">
    <source>
        <dbReference type="SAM" id="MobiDB-lite"/>
    </source>
</evidence>
<sequence length="110" mass="12431">AIEIFEKMSNAKKENENSEEKNKNSEFDEERTKCYMNCSACALQLKKYQKAIHYADSALIINPQAPKALLRRALGFKALHRLDQALNDIEAVLAMPNLDATIIEVCKSIC</sequence>
<dbReference type="OrthoDB" id="1872379at2759"/>
<evidence type="ECO:0000313" key="3">
    <source>
        <dbReference type="Proteomes" id="UP000023152"/>
    </source>
</evidence>
<keyword evidence="3" id="KW-1185">Reference proteome</keyword>
<dbReference type="InterPro" id="IPR050754">
    <property type="entry name" value="FKBP4/5/8-like"/>
</dbReference>
<reference evidence="2 3" key="1">
    <citation type="journal article" date="2013" name="Curr. Biol.">
        <title>The Genome of the Foraminiferan Reticulomyxa filosa.</title>
        <authorList>
            <person name="Glockner G."/>
            <person name="Hulsmann N."/>
            <person name="Schleicher M."/>
            <person name="Noegel A.A."/>
            <person name="Eichinger L."/>
            <person name="Gallinger C."/>
            <person name="Pawlowski J."/>
            <person name="Sierra R."/>
            <person name="Euteneuer U."/>
            <person name="Pillet L."/>
            <person name="Moustafa A."/>
            <person name="Platzer M."/>
            <person name="Groth M."/>
            <person name="Szafranski K."/>
            <person name="Schliwa M."/>
        </authorList>
    </citation>
    <scope>NUCLEOTIDE SEQUENCE [LARGE SCALE GENOMIC DNA]</scope>
</reference>
<dbReference type="Proteomes" id="UP000023152">
    <property type="component" value="Unassembled WGS sequence"/>
</dbReference>
<organism evidence="2 3">
    <name type="scientific">Reticulomyxa filosa</name>
    <dbReference type="NCBI Taxonomy" id="46433"/>
    <lineage>
        <taxon>Eukaryota</taxon>
        <taxon>Sar</taxon>
        <taxon>Rhizaria</taxon>
        <taxon>Retaria</taxon>
        <taxon>Foraminifera</taxon>
        <taxon>Monothalamids</taxon>
        <taxon>Reticulomyxidae</taxon>
        <taxon>Reticulomyxa</taxon>
    </lineage>
</organism>
<dbReference type="PANTHER" id="PTHR46512">
    <property type="entry name" value="PEPTIDYLPROLYL ISOMERASE"/>
    <property type="match status" value="1"/>
</dbReference>
<feature type="region of interest" description="Disordered" evidence="1">
    <location>
        <begin position="1"/>
        <end position="29"/>
    </location>
</feature>
<protein>
    <submittedName>
        <fullName evidence="2">Uncharacterized protein</fullName>
    </submittedName>
</protein>
<dbReference type="EMBL" id="ASPP01030923">
    <property type="protein sequence ID" value="ETO03998.1"/>
    <property type="molecule type" value="Genomic_DNA"/>
</dbReference>
<comment type="caution">
    <text evidence="2">The sequence shown here is derived from an EMBL/GenBank/DDBJ whole genome shotgun (WGS) entry which is preliminary data.</text>
</comment>
<dbReference type="InterPro" id="IPR011990">
    <property type="entry name" value="TPR-like_helical_dom_sf"/>
</dbReference>
<name>X6LQ32_RETFI</name>